<dbReference type="AlphaFoldDB" id="A0A2Z2KT03"/>
<evidence type="ECO:0000256" key="1">
    <source>
        <dbReference type="ARBA" id="ARBA00005336"/>
    </source>
</evidence>
<dbReference type="GO" id="GO:0005975">
    <property type="term" value="P:carbohydrate metabolic process"/>
    <property type="evidence" value="ECO:0007669"/>
    <property type="project" value="InterPro"/>
</dbReference>
<dbReference type="EMBL" id="CP021780">
    <property type="protein sequence ID" value="ASA26199.1"/>
    <property type="molecule type" value="Genomic_DNA"/>
</dbReference>
<dbReference type="PANTHER" id="PTHR30480">
    <property type="entry name" value="BETA-HEXOSAMINIDASE-RELATED"/>
    <property type="match status" value="1"/>
</dbReference>
<comment type="similarity">
    <text evidence="1">Belongs to the glycosyl hydrolase 3 family.</text>
</comment>
<dbReference type="Pfam" id="PF00933">
    <property type="entry name" value="Glyco_hydro_3"/>
    <property type="match status" value="1"/>
</dbReference>
<dbReference type="SUPFAM" id="SSF51445">
    <property type="entry name" value="(Trans)glycosidases"/>
    <property type="match status" value="1"/>
</dbReference>
<gene>
    <name evidence="5" type="ORF">B9T62_05970</name>
</gene>
<reference evidence="5 6" key="1">
    <citation type="submission" date="2017-06" db="EMBL/GenBank/DDBJ databases">
        <title>Complete genome sequence of Paenibacillus donghaensis KCTC 13049T isolated from East Sea sediment, South Korea.</title>
        <authorList>
            <person name="Jung B.K."/>
            <person name="Hong S.-J."/>
            <person name="Shin J.-H."/>
        </authorList>
    </citation>
    <scope>NUCLEOTIDE SEQUENCE [LARGE SCALE GENOMIC DNA]</scope>
    <source>
        <strain evidence="5 6">KCTC 13049</strain>
    </source>
</reference>
<dbReference type="Proteomes" id="UP000249890">
    <property type="component" value="Chromosome"/>
</dbReference>
<dbReference type="PRINTS" id="PR00133">
    <property type="entry name" value="GLHYDRLASE3"/>
</dbReference>
<dbReference type="PANTHER" id="PTHR30480:SF16">
    <property type="entry name" value="GLYCOSIDE HYDROLASE FAMILY 3 DOMAIN PROTEIN"/>
    <property type="match status" value="1"/>
</dbReference>
<dbReference type="GO" id="GO:0009254">
    <property type="term" value="P:peptidoglycan turnover"/>
    <property type="evidence" value="ECO:0007669"/>
    <property type="project" value="TreeGrafter"/>
</dbReference>
<dbReference type="NCBIfam" id="NF003740">
    <property type="entry name" value="PRK05337.1"/>
    <property type="match status" value="1"/>
</dbReference>
<evidence type="ECO:0000313" key="5">
    <source>
        <dbReference type="EMBL" id="ASA26199.1"/>
    </source>
</evidence>
<dbReference type="InterPro" id="IPR036881">
    <property type="entry name" value="Glyco_hydro_3_C_sf"/>
</dbReference>
<keyword evidence="3" id="KW-0326">Glycosidase</keyword>
<dbReference type="Gene3D" id="3.40.50.1700">
    <property type="entry name" value="Glycoside hydrolase family 3 C-terminal domain"/>
    <property type="match status" value="1"/>
</dbReference>
<evidence type="ECO:0000259" key="4">
    <source>
        <dbReference type="Pfam" id="PF00933"/>
    </source>
</evidence>
<evidence type="ECO:0000256" key="3">
    <source>
        <dbReference type="ARBA" id="ARBA00023295"/>
    </source>
</evidence>
<dbReference type="InterPro" id="IPR036962">
    <property type="entry name" value="Glyco_hydro_3_N_sf"/>
</dbReference>
<keyword evidence="6" id="KW-1185">Reference proteome</keyword>
<evidence type="ECO:0000256" key="2">
    <source>
        <dbReference type="ARBA" id="ARBA00022801"/>
    </source>
</evidence>
<evidence type="ECO:0000313" key="6">
    <source>
        <dbReference type="Proteomes" id="UP000249890"/>
    </source>
</evidence>
<organism evidence="5 6">
    <name type="scientific">Paenibacillus donghaensis</name>
    <dbReference type="NCBI Taxonomy" id="414771"/>
    <lineage>
        <taxon>Bacteria</taxon>
        <taxon>Bacillati</taxon>
        <taxon>Bacillota</taxon>
        <taxon>Bacilli</taxon>
        <taxon>Bacillales</taxon>
        <taxon>Paenibacillaceae</taxon>
        <taxon>Paenibacillus</taxon>
    </lineage>
</organism>
<accession>A0A2Z2KT03</accession>
<sequence length="534" mass="57643">MAEHRGGIRKKVGQLFMCGFMDTRPNDNILKLITDYNIGGVIYFRRNIGTPEEVYECSAGLQQAASEPLLIAIDQEGGMVARIEQGVTLMPGNMALGATRDPEGVFEAARIAGLELRQLGMNMNFAPCVDVNNNPTNPVIGVRSFGETPQLVASLGAAAAAGYQNAGVAATLKHFPGHGDTDTDSHLALPTIPHPRERLETIELAPFRHIIKTGVDAIMTAHVVFPAYEEQEIPATLSKNILTGLLRQKLGFEGVIVTDCLEMNAIAQTVGVGTGAVQAVQAGADLILVSHRFDWQVEAIEAVIGAVERGEISEARIDDSISRLQRLKLKRGILKEEPAGFAAIRDTLATTASHAFAQKLSEHSITLVKDEGQLPLSGKERTYVIWPEVRVHHEVVEALREEVTLGGELSELIPQVDERIIDADPSEEEIGLVLTESAAYTQIVAVTYNAGFSGGQRRILTELVGRTGTRLIVVAARDPFDYTAVPGIRTYLACYENKPLAMQSVAKVLTGQLPARGRLPVTVGEFHVGTGIQV</sequence>
<dbReference type="GO" id="GO:0004553">
    <property type="term" value="F:hydrolase activity, hydrolyzing O-glycosyl compounds"/>
    <property type="evidence" value="ECO:0007669"/>
    <property type="project" value="InterPro"/>
</dbReference>
<protein>
    <submittedName>
        <fullName evidence="5">Beta-N-acetylhexosaminidase</fullName>
    </submittedName>
</protein>
<dbReference type="InterPro" id="IPR001764">
    <property type="entry name" value="Glyco_hydro_3_N"/>
</dbReference>
<dbReference type="OrthoDB" id="9805821at2"/>
<feature type="domain" description="Glycoside hydrolase family 3 N-terminal" evidence="4">
    <location>
        <begin position="8"/>
        <end position="327"/>
    </location>
</feature>
<dbReference type="Gene3D" id="3.20.20.300">
    <property type="entry name" value="Glycoside hydrolase, family 3, N-terminal domain"/>
    <property type="match status" value="1"/>
</dbReference>
<proteinExistence type="inferred from homology"/>
<dbReference type="InterPro" id="IPR050226">
    <property type="entry name" value="NagZ_Beta-hexosaminidase"/>
</dbReference>
<dbReference type="InterPro" id="IPR017853">
    <property type="entry name" value="GH"/>
</dbReference>
<dbReference type="KEGG" id="pdh:B9T62_05970"/>
<name>A0A2Z2KT03_9BACL</name>
<keyword evidence="2" id="KW-0378">Hydrolase</keyword>